<proteinExistence type="predicted"/>
<gene>
    <name evidence="1" type="ORF">FKW44_005435</name>
</gene>
<dbReference type="Proteomes" id="UP000595437">
    <property type="component" value="Chromosome 3"/>
</dbReference>
<dbReference type="AlphaFoldDB" id="A0A7T8QS15"/>
<protein>
    <submittedName>
        <fullName evidence="1">Uncharacterized protein</fullName>
    </submittedName>
</protein>
<evidence type="ECO:0000313" key="2">
    <source>
        <dbReference type="Proteomes" id="UP000595437"/>
    </source>
</evidence>
<keyword evidence="2" id="KW-1185">Reference proteome</keyword>
<organism evidence="1 2">
    <name type="scientific">Caligus rogercresseyi</name>
    <name type="common">Sea louse</name>
    <dbReference type="NCBI Taxonomy" id="217165"/>
    <lineage>
        <taxon>Eukaryota</taxon>
        <taxon>Metazoa</taxon>
        <taxon>Ecdysozoa</taxon>
        <taxon>Arthropoda</taxon>
        <taxon>Crustacea</taxon>
        <taxon>Multicrustacea</taxon>
        <taxon>Hexanauplia</taxon>
        <taxon>Copepoda</taxon>
        <taxon>Siphonostomatoida</taxon>
        <taxon>Caligidae</taxon>
        <taxon>Caligus</taxon>
    </lineage>
</organism>
<evidence type="ECO:0000313" key="1">
    <source>
        <dbReference type="EMBL" id="QQP53090.1"/>
    </source>
</evidence>
<name>A0A7T8QS15_CALRO</name>
<accession>A0A7T8QS15</accession>
<reference evidence="2" key="1">
    <citation type="submission" date="2021-01" db="EMBL/GenBank/DDBJ databases">
        <title>Caligus Genome Assembly.</title>
        <authorList>
            <person name="Gallardo-Escarate C."/>
        </authorList>
    </citation>
    <scope>NUCLEOTIDE SEQUENCE [LARGE SCALE GENOMIC DNA]</scope>
</reference>
<sequence>MPSPALYRPQYAIGRLPTTVYVLEASGPSGIVPVLRWPLRPWTRVSEEIKYLSSVAPVMENNLEKMFRY</sequence>
<dbReference type="EMBL" id="CP045892">
    <property type="protein sequence ID" value="QQP53090.1"/>
    <property type="molecule type" value="Genomic_DNA"/>
</dbReference>